<feature type="domain" description="Indole-3-glycerol phosphate synthase" evidence="9">
    <location>
        <begin position="2"/>
        <end position="253"/>
    </location>
</feature>
<dbReference type="EMBL" id="QZKI01000039">
    <property type="protein sequence ID" value="RJP72788.1"/>
    <property type="molecule type" value="Genomic_DNA"/>
</dbReference>
<evidence type="ECO:0000256" key="4">
    <source>
        <dbReference type="ARBA" id="ARBA00022793"/>
    </source>
</evidence>
<evidence type="ECO:0000256" key="7">
    <source>
        <dbReference type="ARBA" id="ARBA00023239"/>
    </source>
</evidence>
<evidence type="ECO:0000256" key="3">
    <source>
        <dbReference type="ARBA" id="ARBA00022605"/>
    </source>
</evidence>
<dbReference type="PROSITE" id="PS00614">
    <property type="entry name" value="IGPS"/>
    <property type="match status" value="1"/>
</dbReference>
<comment type="pathway">
    <text evidence="2 8">Amino-acid biosynthesis; L-tryptophan biosynthesis; L-tryptophan from chorismate: step 4/5.</text>
</comment>
<dbReference type="Pfam" id="PF00218">
    <property type="entry name" value="IGPS"/>
    <property type="match status" value="1"/>
</dbReference>
<dbReference type="NCBIfam" id="NF001377">
    <property type="entry name" value="PRK00278.2-4"/>
    <property type="match status" value="1"/>
</dbReference>
<evidence type="ECO:0000256" key="8">
    <source>
        <dbReference type="HAMAP-Rule" id="MF_00134"/>
    </source>
</evidence>
<evidence type="ECO:0000259" key="9">
    <source>
        <dbReference type="Pfam" id="PF00218"/>
    </source>
</evidence>
<keyword evidence="4 8" id="KW-0210">Decarboxylase</keyword>
<name>A0A419F2W5_9BACT</name>
<dbReference type="SUPFAM" id="SSF51366">
    <property type="entry name" value="Ribulose-phoshate binding barrel"/>
    <property type="match status" value="1"/>
</dbReference>
<dbReference type="InterPro" id="IPR013785">
    <property type="entry name" value="Aldolase_TIM"/>
</dbReference>
<dbReference type="CDD" id="cd00331">
    <property type="entry name" value="IGPS"/>
    <property type="match status" value="1"/>
</dbReference>
<dbReference type="PANTHER" id="PTHR22854">
    <property type="entry name" value="TRYPTOPHAN BIOSYNTHESIS PROTEIN"/>
    <property type="match status" value="1"/>
</dbReference>
<dbReference type="FunFam" id="3.20.20.70:FF:000024">
    <property type="entry name" value="Indole-3-glycerol phosphate synthase"/>
    <property type="match status" value="1"/>
</dbReference>
<comment type="caution">
    <text evidence="10">The sequence shown here is derived from an EMBL/GenBank/DDBJ whole genome shotgun (WGS) entry which is preliminary data.</text>
</comment>
<keyword evidence="5 8" id="KW-0822">Tryptophan biosynthesis</keyword>
<keyword evidence="6 8" id="KW-0057">Aromatic amino acid biosynthesis</keyword>
<gene>
    <name evidence="8 10" type="primary">trpC</name>
    <name evidence="10" type="ORF">C4532_05455</name>
</gene>
<sequence length="258" mass="27953">MLDDILAHKRREVSEARKRNPLTALQEQISVREHTAFSRAISAQGRVCLIAEIKKASPSRGVIRADFDPLALARDYAAAGASAISVLTDAKYFQGDPSHLQTAKLASRLPVLRKDFIIDEYQIWESAAIGADAILLIVAALSESQLRDCLALASRLALDALVEVHDREQLRTALAAGAHIIGINNRDLKTFTTDLAVTLRLAPEVPHGHIIVSESGIHTRDDVRRVAEAGVNAILVGEALMASPDIPAKIRELIGDQS</sequence>
<keyword evidence="7 8" id="KW-0456">Lyase</keyword>
<evidence type="ECO:0000256" key="2">
    <source>
        <dbReference type="ARBA" id="ARBA00004696"/>
    </source>
</evidence>
<dbReference type="InterPro" id="IPR013798">
    <property type="entry name" value="Indole-3-glycerol_P_synth_dom"/>
</dbReference>
<reference evidence="10 11" key="1">
    <citation type="journal article" date="2017" name="ISME J.">
        <title>Energy and carbon metabolisms in a deep terrestrial subsurface fluid microbial community.</title>
        <authorList>
            <person name="Momper L."/>
            <person name="Jungbluth S.P."/>
            <person name="Lee M.D."/>
            <person name="Amend J.P."/>
        </authorList>
    </citation>
    <scope>NUCLEOTIDE SEQUENCE [LARGE SCALE GENOMIC DNA]</scope>
    <source>
        <strain evidence="10">SURF_17</strain>
    </source>
</reference>
<evidence type="ECO:0000313" key="10">
    <source>
        <dbReference type="EMBL" id="RJP72788.1"/>
    </source>
</evidence>
<protein>
    <recommendedName>
        <fullName evidence="8">Indole-3-glycerol phosphate synthase</fullName>
        <shortName evidence="8">IGPS</shortName>
        <ecNumber evidence="8">4.1.1.48</ecNumber>
    </recommendedName>
</protein>
<proteinExistence type="inferred from homology"/>
<dbReference type="Gene3D" id="3.20.20.70">
    <property type="entry name" value="Aldolase class I"/>
    <property type="match status" value="1"/>
</dbReference>
<comment type="similarity">
    <text evidence="8">Belongs to the TrpC family.</text>
</comment>
<evidence type="ECO:0000256" key="5">
    <source>
        <dbReference type="ARBA" id="ARBA00022822"/>
    </source>
</evidence>
<comment type="catalytic activity">
    <reaction evidence="1 8">
        <text>1-(2-carboxyphenylamino)-1-deoxy-D-ribulose 5-phosphate + H(+) = (1S,2R)-1-C-(indol-3-yl)glycerol 3-phosphate + CO2 + H2O</text>
        <dbReference type="Rhea" id="RHEA:23476"/>
        <dbReference type="ChEBI" id="CHEBI:15377"/>
        <dbReference type="ChEBI" id="CHEBI:15378"/>
        <dbReference type="ChEBI" id="CHEBI:16526"/>
        <dbReference type="ChEBI" id="CHEBI:58613"/>
        <dbReference type="ChEBI" id="CHEBI:58866"/>
        <dbReference type="EC" id="4.1.1.48"/>
    </reaction>
</comment>
<dbReference type="AlphaFoldDB" id="A0A419F2W5"/>
<dbReference type="UniPathway" id="UPA00035">
    <property type="reaction ID" value="UER00043"/>
</dbReference>
<dbReference type="InterPro" id="IPR011060">
    <property type="entry name" value="RibuloseP-bd_barrel"/>
</dbReference>
<dbReference type="InterPro" id="IPR045186">
    <property type="entry name" value="Indole-3-glycerol_P_synth"/>
</dbReference>
<keyword evidence="3 8" id="KW-0028">Amino-acid biosynthesis</keyword>
<dbReference type="PANTHER" id="PTHR22854:SF2">
    <property type="entry name" value="INDOLE-3-GLYCEROL-PHOSPHATE SYNTHASE"/>
    <property type="match status" value="1"/>
</dbReference>
<dbReference type="EC" id="4.1.1.48" evidence="8"/>
<accession>A0A419F2W5</accession>
<evidence type="ECO:0000313" key="11">
    <source>
        <dbReference type="Proteomes" id="UP000285961"/>
    </source>
</evidence>
<dbReference type="GO" id="GO:0000162">
    <property type="term" value="P:L-tryptophan biosynthetic process"/>
    <property type="evidence" value="ECO:0007669"/>
    <property type="project" value="UniProtKB-UniRule"/>
</dbReference>
<dbReference type="HAMAP" id="MF_00134_A">
    <property type="entry name" value="IGPS_A"/>
    <property type="match status" value="1"/>
</dbReference>
<evidence type="ECO:0000256" key="6">
    <source>
        <dbReference type="ARBA" id="ARBA00023141"/>
    </source>
</evidence>
<evidence type="ECO:0000256" key="1">
    <source>
        <dbReference type="ARBA" id="ARBA00001633"/>
    </source>
</evidence>
<organism evidence="10 11">
    <name type="scientific">Candidatus Abyssobacteria bacterium SURF_17</name>
    <dbReference type="NCBI Taxonomy" id="2093361"/>
    <lineage>
        <taxon>Bacteria</taxon>
        <taxon>Pseudomonadati</taxon>
        <taxon>Candidatus Hydrogenedentota</taxon>
        <taxon>Candidatus Abyssobacteria</taxon>
    </lineage>
</organism>
<dbReference type="Proteomes" id="UP000285961">
    <property type="component" value="Unassembled WGS sequence"/>
</dbReference>
<dbReference type="InterPro" id="IPR001468">
    <property type="entry name" value="Indole-3-GlycerolPSynthase_CS"/>
</dbReference>
<dbReference type="GO" id="GO:0004640">
    <property type="term" value="F:phosphoribosylanthranilate isomerase activity"/>
    <property type="evidence" value="ECO:0007669"/>
    <property type="project" value="TreeGrafter"/>
</dbReference>
<dbReference type="HAMAP" id="MF_00134_B">
    <property type="entry name" value="IGPS_B"/>
    <property type="match status" value="1"/>
</dbReference>
<dbReference type="GO" id="GO:0004425">
    <property type="term" value="F:indole-3-glycerol-phosphate synthase activity"/>
    <property type="evidence" value="ECO:0007669"/>
    <property type="project" value="UniProtKB-UniRule"/>
</dbReference>